<dbReference type="UniPathway" id="UPA00219"/>
<comment type="catalytic activity">
    <reaction evidence="1">
        <text>beta-D-GlcNAc-(1-&gt;4)-Mur2Ac(oyl-L-Ala-gamma-D-Glu-L-Lys-D-Ala-D-Ala)-di-trans,octa-cis-undecaprenyl diphosphate + ATP = beta-D-GlcNAc-(1-&gt;4)-Mur2Ac(oyl-L-Ala-gamma-D-O-P-Glu-L-Lys-D-Ala-D-Ala)-di-trans,octa-cis-undecaprenyl diphosphate + ADP</text>
        <dbReference type="Rhea" id="RHEA:59488"/>
        <dbReference type="ChEBI" id="CHEBI:30616"/>
        <dbReference type="ChEBI" id="CHEBI:60033"/>
        <dbReference type="ChEBI" id="CHEBI:143132"/>
        <dbReference type="ChEBI" id="CHEBI:456216"/>
    </reaction>
</comment>
<evidence type="ECO:0000259" key="3">
    <source>
        <dbReference type="Pfam" id="PF08353"/>
    </source>
</evidence>
<dbReference type="RefSeq" id="WP_112709419.1">
    <property type="nucleotide sequence ID" value="NZ_QMEU01000053.1"/>
</dbReference>
<evidence type="ECO:0000259" key="2">
    <source>
        <dbReference type="Pfam" id="PF08245"/>
    </source>
</evidence>
<dbReference type="InterPro" id="IPR036565">
    <property type="entry name" value="Mur-like_cat_sf"/>
</dbReference>
<keyword evidence="1" id="KW-0479">Metal-binding</keyword>
<keyword evidence="1" id="KW-0436">Ligase</keyword>
<dbReference type="GO" id="GO:0008360">
    <property type="term" value="P:regulation of cell shape"/>
    <property type="evidence" value="ECO:0007669"/>
    <property type="project" value="UniProtKB-KW"/>
</dbReference>
<dbReference type="InterPro" id="IPR043703">
    <property type="entry name" value="Lipid_II_synth_MurT"/>
</dbReference>
<comment type="caution">
    <text evidence="1">Lacks conserved residue(s) required for the propagation of feature annotation.</text>
</comment>
<feature type="active site" evidence="1">
    <location>
        <position position="333"/>
    </location>
</feature>
<keyword evidence="1" id="KW-0547">Nucleotide-binding</keyword>
<dbReference type="Pfam" id="PF08353">
    <property type="entry name" value="MurT_C"/>
    <property type="match status" value="1"/>
</dbReference>
<dbReference type="EC" id="6.3.5.13" evidence="1"/>
<dbReference type="InterPro" id="IPR013221">
    <property type="entry name" value="Mur_ligase_cen"/>
</dbReference>
<keyword evidence="1" id="KW-0067">ATP-binding</keyword>
<keyword evidence="1" id="KW-0573">Peptidoglycan synthesis</keyword>
<comment type="catalytic activity">
    <reaction evidence="1">
        <text>beta-D-GlcNAc-(1-&gt;4)-Mur2Ac(oyl-L-Ala-gamma-D-Glu-L-Lys-D-Ala-D-Ala)-di-trans,octa-cis-undecaprenyl diphosphate + L-glutamine + ATP + H2O = beta-D-GlcNAc-(1-&gt;4)-Mur2Ac(oyl-L-Ala-D-isoglutaminyl-L-Lys-D-Ala-D-Ala)-di-trans,octa-cis-undecaprenyl diphosphate + L-glutamate + ADP + phosphate + H(+)</text>
        <dbReference type="Rhea" id="RHEA:57928"/>
        <dbReference type="ChEBI" id="CHEBI:15377"/>
        <dbReference type="ChEBI" id="CHEBI:15378"/>
        <dbReference type="ChEBI" id="CHEBI:29985"/>
        <dbReference type="ChEBI" id="CHEBI:30616"/>
        <dbReference type="ChEBI" id="CHEBI:43474"/>
        <dbReference type="ChEBI" id="CHEBI:58359"/>
        <dbReference type="ChEBI" id="CHEBI:60033"/>
        <dbReference type="ChEBI" id="CHEBI:62233"/>
        <dbReference type="ChEBI" id="CHEBI:456216"/>
        <dbReference type="EC" id="6.3.5.13"/>
    </reaction>
</comment>
<organism evidence="4 5">
    <name type="scientific">Mycobacterium colombiense</name>
    <dbReference type="NCBI Taxonomy" id="339268"/>
    <lineage>
        <taxon>Bacteria</taxon>
        <taxon>Bacillati</taxon>
        <taxon>Actinomycetota</taxon>
        <taxon>Actinomycetes</taxon>
        <taxon>Mycobacteriales</taxon>
        <taxon>Mycobacteriaceae</taxon>
        <taxon>Mycobacterium</taxon>
        <taxon>Mycobacterium avium complex (MAC)</taxon>
    </lineage>
</organism>
<dbReference type="GO" id="GO:0071555">
    <property type="term" value="P:cell wall organization"/>
    <property type="evidence" value="ECO:0007669"/>
    <property type="project" value="UniProtKB-KW"/>
</dbReference>
<gene>
    <name evidence="1" type="primary">murT</name>
    <name evidence="4" type="ORF">DQP58_16765</name>
</gene>
<dbReference type="Proteomes" id="UP000250347">
    <property type="component" value="Unassembled WGS sequence"/>
</dbReference>
<comment type="catalytic activity">
    <reaction evidence="1">
        <text>beta-D-GlcNAc-(1-&gt;4)-Mur2Ac(oyl-L-Ala-gamma-D-O-P-Glu-L-Lys-D-Ala-D-Ala)-di-trans,octa-cis-undecaprenyl diphosphate + NH4(+) = beta-D-GlcNAc-(1-&gt;4)-Mur2Ac(oyl-L-Ala-D-isoglutaminyl-L-Lys-D-Ala-D-Ala)-di-trans,octa-cis-undecaprenyl diphosphate + phosphate + H(+)</text>
        <dbReference type="Rhea" id="RHEA:57932"/>
        <dbReference type="ChEBI" id="CHEBI:15378"/>
        <dbReference type="ChEBI" id="CHEBI:28938"/>
        <dbReference type="ChEBI" id="CHEBI:43474"/>
        <dbReference type="ChEBI" id="CHEBI:62233"/>
        <dbReference type="ChEBI" id="CHEBI:143132"/>
    </reaction>
</comment>
<dbReference type="AlphaFoldDB" id="A0A329KMQ7"/>
<accession>A0A329KMQ7</accession>
<dbReference type="Pfam" id="PF08245">
    <property type="entry name" value="Mur_ligase_M"/>
    <property type="match status" value="1"/>
</dbReference>
<feature type="domain" description="Lipid II isoglutaminyl synthase (glutamine-hydrolyzing) subunit MurT C-terminal" evidence="3">
    <location>
        <begin position="299"/>
        <end position="397"/>
    </location>
</feature>
<comment type="function">
    <text evidence="1">The lipid II isoglutaminyl synthase complex catalyzes the formation of alpha-D-isoglutamine in the cell wall lipid II stem peptide. The MurT subunit catalyzes the ATP-dependent amidation of D-glutamate residue of lipid II, converting it to an isoglutamine residue.</text>
</comment>
<keyword evidence="1" id="KW-0961">Cell wall biogenesis/degradation</keyword>
<evidence type="ECO:0000313" key="5">
    <source>
        <dbReference type="Proteomes" id="UP000250347"/>
    </source>
</evidence>
<dbReference type="GO" id="GO:0140282">
    <property type="term" value="F:carbon-nitrogen ligase activity on lipid II"/>
    <property type="evidence" value="ECO:0007669"/>
    <property type="project" value="UniProtKB-UniRule"/>
</dbReference>
<feature type="domain" description="Mur ligase central" evidence="2">
    <location>
        <begin position="56"/>
        <end position="260"/>
    </location>
</feature>
<comment type="pathway">
    <text evidence="1">Cell wall biogenesis; peptidoglycan biosynthesis.</text>
</comment>
<dbReference type="SUPFAM" id="SSF53623">
    <property type="entry name" value="MurD-like peptide ligases, catalytic domain"/>
    <property type="match status" value="1"/>
</dbReference>
<dbReference type="EMBL" id="QMEU01000053">
    <property type="protein sequence ID" value="RAU93256.1"/>
    <property type="molecule type" value="Genomic_DNA"/>
</dbReference>
<protein>
    <recommendedName>
        <fullName evidence="1">Lipid II isoglutaminyl synthase (glutamine-hydrolyzing) subunit MurT</fullName>
        <ecNumber evidence="1">6.3.5.13</ecNumber>
    </recommendedName>
</protein>
<dbReference type="GO" id="GO:0046872">
    <property type="term" value="F:metal ion binding"/>
    <property type="evidence" value="ECO:0007669"/>
    <property type="project" value="UniProtKB-KW"/>
</dbReference>
<sequence length="409" mass="42838">MVTTRARLALAAGASARWASRVTGRGAGAMIGGLIAMTLDRSVLRQLAAGRRTVIVTGTNGKSTTTRMTSAALATLGSVATNAEGANMDAGLVAALAANRDAPLAALEVDEMHVPHVSDAVDPGVVVLLNLSRDQLDRVGEINVIERTLRAGLARRPGVVVVANCDDVLMTSAAYDSPNVVWVAAGGSWSNDSVSCPRSGEVIVRDRGHWYSTGADFKRPSPQWWFDDETLYGPDGLSLPMRLALPGAVNRGNAAQAVAAAVALGADPGKAVVAVSAVDEVAGRYRTVRVGAHQVRILLAKNPAGWQEALSMVDKHAAGVVISVNGQVPDGEDLSWLWDVRFEHFEETAVVAAGERGTDLAVRLGYAGVEHTLVHDTVAAIASCPPGRVEVVANYTAFLQLQRALARHG</sequence>
<evidence type="ECO:0000313" key="4">
    <source>
        <dbReference type="EMBL" id="RAU93256.1"/>
    </source>
</evidence>
<evidence type="ECO:0000256" key="1">
    <source>
        <dbReference type="HAMAP-Rule" id="MF_02214"/>
    </source>
</evidence>
<dbReference type="GO" id="GO:0009252">
    <property type="term" value="P:peptidoglycan biosynthetic process"/>
    <property type="evidence" value="ECO:0007669"/>
    <property type="project" value="UniProtKB-UniRule"/>
</dbReference>
<comment type="subunit">
    <text evidence="1">Forms a heterodimer with GatD.</text>
</comment>
<name>A0A329KMQ7_9MYCO</name>
<dbReference type="Gene3D" id="3.40.1190.10">
    <property type="entry name" value="Mur-like, catalytic domain"/>
    <property type="match status" value="1"/>
</dbReference>
<keyword evidence="1" id="KW-0133">Cell shape</keyword>
<dbReference type="PANTHER" id="PTHR23135">
    <property type="entry name" value="MUR LIGASE FAMILY MEMBER"/>
    <property type="match status" value="1"/>
</dbReference>
<dbReference type="GO" id="GO:0005524">
    <property type="term" value="F:ATP binding"/>
    <property type="evidence" value="ECO:0007669"/>
    <property type="project" value="UniProtKB-UniRule"/>
</dbReference>
<dbReference type="PANTHER" id="PTHR23135:SF7">
    <property type="entry name" value="LIPID II ISOGLUTAMINYL SYNTHASE (GLUTAMINE-HYDROLYZING) SUBUNIT MURT"/>
    <property type="match status" value="1"/>
</dbReference>
<comment type="similarity">
    <text evidence="1">Belongs to the MurCDEF family. MurT subfamily.</text>
</comment>
<dbReference type="HAMAP" id="MF_02214">
    <property type="entry name" value="Lipid_II_synth_MurT"/>
    <property type="match status" value="1"/>
</dbReference>
<dbReference type="GO" id="GO:0016881">
    <property type="term" value="F:acid-amino acid ligase activity"/>
    <property type="evidence" value="ECO:0007669"/>
    <property type="project" value="InterPro"/>
</dbReference>
<reference evidence="4 5" key="1">
    <citation type="submission" date="2018-06" db="EMBL/GenBank/DDBJ databases">
        <title>NTM in soil in Japan.</title>
        <authorList>
            <person name="Ohya K."/>
        </authorList>
    </citation>
    <scope>NUCLEOTIDE SEQUENCE [LARGE SCALE GENOMIC DNA]</scope>
    <source>
        <strain evidence="4 5">GF76</strain>
    </source>
</reference>
<comment type="caution">
    <text evidence="4">The sequence shown here is derived from an EMBL/GenBank/DDBJ whole genome shotgun (WGS) entry which is preliminary data.</text>
</comment>
<dbReference type="InterPro" id="IPR013564">
    <property type="entry name" value="MurT_C"/>
</dbReference>
<proteinExistence type="inferred from homology"/>